<dbReference type="Pfam" id="PF09113">
    <property type="entry name" value="N-glycanase_C"/>
    <property type="match status" value="1"/>
</dbReference>
<proteinExistence type="predicted"/>
<gene>
    <name evidence="4" type="ORF">SAMN05444380_11040</name>
</gene>
<dbReference type="STRING" id="385682.SAMN05444380_11040"/>
<keyword evidence="2" id="KW-0732">Signal</keyword>
<dbReference type="InterPro" id="IPR014784">
    <property type="entry name" value="Cu2_ascorb_mOase-like_C"/>
</dbReference>
<dbReference type="InterPro" id="IPR008977">
    <property type="entry name" value="PHM/PNGase_F_dom_sf"/>
</dbReference>
<dbReference type="InterPro" id="IPR015197">
    <property type="entry name" value="PngaseF_C"/>
</dbReference>
<sequence length="640" mass="74101">MKSIINSCCFFLLSFFAPSTVLPQDIINVTTHDHIFINTNVKTGENYFLGWGRFPGNNVDIRRIKMQVTLGHPDSAAIAHWDYLDFINLRRVGGKSGVSKDIELGRLITPYGSSFTKDWSFTWEVDVTDFAMFLRDSVEIEYVHTGYEPQKLGWSLTINFEIHLGAPIANPIALTELYKGSFPYGDKNDPIENYLKPVSVTFNDNADFGRIRIQHTGHGFGKPDFCSEFCNRWRKVIVNGEVIDKRDLWKDCGNNPLYPQGGTWIYDRGHWCPGDLQKPDVFDIKAENKENIIDIDMMPYVDSVENVDGKEVVTAYFIEYTAPNKQYDVAIEDIEVPTNKQIYSRRNPSVFNPIIRIKNLGSQPLKKLKIKYRTQGFDFKTYQWKGNLSFFEEETIILPGPVDFKDGENLFEVELLKPNGKIDQWPHDNTLVSTFHSPKKLPLDIVVAYKTNKRPEENMFFLVNSNLDTVYQRRPEQCEPNSFYTDTLHLKPGVYEFELLDKGGNGLEFWAEPKHGYGYLRFHDLNGNILHHFISDCGNGQFLAFEAVEEARPDTLVSQNAFFIYPRRTEDRLELDAFLDSPQKLRVQFMSDGEPVEIHEYHQFKSGTFEYYIGYLPKGRYVVEIYVDDKLVHKDRINRD</sequence>
<dbReference type="Gene3D" id="2.60.120.230">
    <property type="match status" value="2"/>
</dbReference>
<evidence type="ECO:0000313" key="5">
    <source>
        <dbReference type="Proteomes" id="UP000181976"/>
    </source>
</evidence>
<evidence type="ECO:0000259" key="3">
    <source>
        <dbReference type="Pfam" id="PF09113"/>
    </source>
</evidence>
<dbReference type="Proteomes" id="UP000181976">
    <property type="component" value="Unassembled WGS sequence"/>
</dbReference>
<dbReference type="EMBL" id="FONA01000010">
    <property type="protein sequence ID" value="SFE36107.1"/>
    <property type="molecule type" value="Genomic_DNA"/>
</dbReference>
<dbReference type="AlphaFoldDB" id="A0A1I1ZX14"/>
<dbReference type="SUPFAM" id="SSF49742">
    <property type="entry name" value="PHM/PNGase F"/>
    <property type="match status" value="1"/>
</dbReference>
<reference evidence="4 5" key="1">
    <citation type="submission" date="2016-10" db="EMBL/GenBank/DDBJ databases">
        <authorList>
            <person name="de Groot N.N."/>
        </authorList>
    </citation>
    <scope>NUCLEOTIDE SEQUENCE [LARGE SCALE GENOMIC DNA]</scope>
    <source>
        <strain evidence="4 5">DSM 19012</strain>
    </source>
</reference>
<keyword evidence="4" id="KW-0378">Hydrolase</keyword>
<evidence type="ECO:0000313" key="4">
    <source>
        <dbReference type="EMBL" id="SFE36107.1"/>
    </source>
</evidence>
<dbReference type="OrthoDB" id="6281169at2"/>
<keyword evidence="5" id="KW-1185">Reference proteome</keyword>
<evidence type="ECO:0000256" key="1">
    <source>
        <dbReference type="ARBA" id="ARBA00023157"/>
    </source>
</evidence>
<accession>A0A1I1ZX14</accession>
<feature type="chain" id="PRO_5010235026" evidence="2">
    <location>
        <begin position="24"/>
        <end position="640"/>
    </location>
</feature>
<organism evidence="4 5">
    <name type="scientific">Thermophagus xiamenensis</name>
    <dbReference type="NCBI Taxonomy" id="385682"/>
    <lineage>
        <taxon>Bacteria</taxon>
        <taxon>Pseudomonadati</taxon>
        <taxon>Bacteroidota</taxon>
        <taxon>Bacteroidia</taxon>
        <taxon>Marinilabiliales</taxon>
        <taxon>Marinilabiliaceae</taxon>
        <taxon>Thermophagus</taxon>
    </lineage>
</organism>
<dbReference type="GO" id="GO:0016715">
    <property type="term" value="F:oxidoreductase activity, acting on paired donors, with incorporation or reduction of molecular oxygen, reduced ascorbate as one donor, and incorporation of one atom of oxygen"/>
    <property type="evidence" value="ECO:0007669"/>
    <property type="project" value="InterPro"/>
</dbReference>
<keyword evidence="1" id="KW-1015">Disulfide bond</keyword>
<dbReference type="RefSeq" id="WP_010527172.1">
    <property type="nucleotide sequence ID" value="NZ_AFSL01000035.1"/>
</dbReference>
<dbReference type="InParanoid" id="A0A1I1ZX14"/>
<name>A0A1I1ZX14_9BACT</name>
<feature type="domain" description="Peptide-N-glycosidase F C-terminal" evidence="3">
    <location>
        <begin position="196"/>
        <end position="316"/>
    </location>
</feature>
<feature type="signal peptide" evidence="2">
    <location>
        <begin position="1"/>
        <end position="23"/>
    </location>
</feature>
<protein>
    <submittedName>
        <fullName evidence="4">Peptide-N-glycosidase F, C terminal</fullName>
    </submittedName>
</protein>
<dbReference type="eggNOG" id="COG4935">
    <property type="taxonomic scope" value="Bacteria"/>
</dbReference>
<keyword evidence="4" id="KW-0326">Glycosidase</keyword>
<evidence type="ECO:0000256" key="2">
    <source>
        <dbReference type="SAM" id="SignalP"/>
    </source>
</evidence>
<dbReference type="GO" id="GO:0016798">
    <property type="term" value="F:hydrolase activity, acting on glycosyl bonds"/>
    <property type="evidence" value="ECO:0007669"/>
    <property type="project" value="UniProtKB-KW"/>
</dbReference>